<keyword evidence="5 8" id="KW-0472">Membrane</keyword>
<feature type="coiled-coil region" evidence="7">
    <location>
        <begin position="191"/>
        <end position="218"/>
    </location>
</feature>
<feature type="domain" description="Membrane insertase YidC/Oxa/ALB C-terminal" evidence="9">
    <location>
        <begin position="162"/>
        <end position="356"/>
    </location>
</feature>
<dbReference type="EMBL" id="JANIEX010000822">
    <property type="protein sequence ID" value="KAJ3562860.1"/>
    <property type="molecule type" value="Genomic_DNA"/>
</dbReference>
<gene>
    <name evidence="10" type="ORF">NP233_g9317</name>
</gene>
<reference evidence="10" key="1">
    <citation type="submission" date="2022-07" db="EMBL/GenBank/DDBJ databases">
        <title>Genome Sequence of Leucocoprinus birnbaumii.</title>
        <authorList>
            <person name="Buettner E."/>
        </authorList>
    </citation>
    <scope>NUCLEOTIDE SEQUENCE</scope>
    <source>
        <strain evidence="10">VT141</strain>
    </source>
</reference>
<keyword evidence="7" id="KW-0175">Coiled coil</keyword>
<organism evidence="10 11">
    <name type="scientific">Leucocoprinus birnbaumii</name>
    <dbReference type="NCBI Taxonomy" id="56174"/>
    <lineage>
        <taxon>Eukaryota</taxon>
        <taxon>Fungi</taxon>
        <taxon>Dikarya</taxon>
        <taxon>Basidiomycota</taxon>
        <taxon>Agaricomycotina</taxon>
        <taxon>Agaricomycetes</taxon>
        <taxon>Agaricomycetidae</taxon>
        <taxon>Agaricales</taxon>
        <taxon>Agaricineae</taxon>
        <taxon>Agaricaceae</taxon>
        <taxon>Leucocoprinus</taxon>
    </lineage>
</organism>
<sequence length="426" mass="47425">MASISFSTSFRLLGRGQLSKVSTRSRLPSSSLRYSEPTLSRGFASIRPQNVLDLSYNTSRSLLQPTRILPGLAFTRHYSKDAPAPATEAAAPVDVPAPAPEALSDASANASEITETVASTVDAIHTPLQYGDFATFGLSGWWPSGLTQWSYEIIHTATHLPWFWTIIAGTVFWRAVVFPFTAISMRNNSRLQPYQDTIQKLTAEAREAKARNDNIAMSRKTMEVKEIYDKAGVNMLAGFAAPLVQLPVSLGMFFGTKWMLEAPIEQFKWSGFSYIPDLTVADPTYVLSALLIALVNVQVTIGTREMDFRTRPGMAHLMNGLRIFSIIGFGVTASLPAGLVASLATASFLTIVQSLALQFGPIRRWFDIKSLPPKQKTPSMKESFQWVIDSYKRKMEEAKQLEAHKIQRARSSDQLKRLEERRRIKL</sequence>
<evidence type="ECO:0000256" key="3">
    <source>
        <dbReference type="ARBA" id="ARBA00022692"/>
    </source>
</evidence>
<evidence type="ECO:0000256" key="2">
    <source>
        <dbReference type="ARBA" id="ARBA00009877"/>
    </source>
</evidence>
<evidence type="ECO:0000313" key="11">
    <source>
        <dbReference type="Proteomes" id="UP001213000"/>
    </source>
</evidence>
<dbReference type="GO" id="GO:0032979">
    <property type="term" value="P:protein insertion into mitochondrial inner membrane from matrix"/>
    <property type="evidence" value="ECO:0007669"/>
    <property type="project" value="TreeGrafter"/>
</dbReference>
<keyword evidence="4 8" id="KW-1133">Transmembrane helix</keyword>
<keyword evidence="3 6" id="KW-0812">Transmembrane</keyword>
<evidence type="ECO:0000259" key="9">
    <source>
        <dbReference type="Pfam" id="PF02096"/>
    </source>
</evidence>
<comment type="similarity">
    <text evidence="2 6">Belongs to the OXA1/ALB3/YidC family.</text>
</comment>
<evidence type="ECO:0000256" key="5">
    <source>
        <dbReference type="ARBA" id="ARBA00023136"/>
    </source>
</evidence>
<feature type="transmembrane region" description="Helical" evidence="8">
    <location>
        <begin position="231"/>
        <end position="254"/>
    </location>
</feature>
<dbReference type="Proteomes" id="UP001213000">
    <property type="component" value="Unassembled WGS sequence"/>
</dbReference>
<dbReference type="InterPro" id="IPR001708">
    <property type="entry name" value="YidC/ALB3/OXA1/COX18"/>
</dbReference>
<dbReference type="Pfam" id="PF02096">
    <property type="entry name" value="60KD_IMP"/>
    <property type="match status" value="1"/>
</dbReference>
<proteinExistence type="inferred from homology"/>
<dbReference type="CDD" id="cd20069">
    <property type="entry name" value="5TM_Oxa1-like"/>
    <property type="match status" value="1"/>
</dbReference>
<feature type="transmembrane region" description="Helical" evidence="8">
    <location>
        <begin position="162"/>
        <end position="183"/>
    </location>
</feature>
<dbReference type="PANTHER" id="PTHR12428:SF65">
    <property type="entry name" value="CYTOCHROME C OXIDASE ASSEMBLY PROTEIN COX18, MITOCHONDRIAL"/>
    <property type="match status" value="1"/>
</dbReference>
<protein>
    <recommendedName>
        <fullName evidence="9">Membrane insertase YidC/Oxa/ALB C-terminal domain-containing protein</fullName>
    </recommendedName>
</protein>
<evidence type="ECO:0000256" key="1">
    <source>
        <dbReference type="ARBA" id="ARBA00004141"/>
    </source>
</evidence>
<keyword evidence="11" id="KW-1185">Reference proteome</keyword>
<name>A0AAD5VRA1_9AGAR</name>
<dbReference type="PANTHER" id="PTHR12428">
    <property type="entry name" value="OXA1"/>
    <property type="match status" value="1"/>
</dbReference>
<evidence type="ECO:0000256" key="6">
    <source>
        <dbReference type="RuleBase" id="RU003945"/>
    </source>
</evidence>
<evidence type="ECO:0000256" key="7">
    <source>
        <dbReference type="SAM" id="Coils"/>
    </source>
</evidence>
<dbReference type="AlphaFoldDB" id="A0AAD5VRA1"/>
<feature type="transmembrane region" description="Helical" evidence="8">
    <location>
        <begin position="284"/>
        <end position="302"/>
    </location>
</feature>
<evidence type="ECO:0000256" key="8">
    <source>
        <dbReference type="SAM" id="Phobius"/>
    </source>
</evidence>
<dbReference type="InterPro" id="IPR028055">
    <property type="entry name" value="YidC/Oxa/ALB_C"/>
</dbReference>
<dbReference type="GO" id="GO:0032977">
    <property type="term" value="F:membrane insertase activity"/>
    <property type="evidence" value="ECO:0007669"/>
    <property type="project" value="InterPro"/>
</dbReference>
<evidence type="ECO:0000256" key="4">
    <source>
        <dbReference type="ARBA" id="ARBA00022989"/>
    </source>
</evidence>
<comment type="caution">
    <text evidence="10">The sequence shown here is derived from an EMBL/GenBank/DDBJ whole genome shotgun (WGS) entry which is preliminary data.</text>
</comment>
<accession>A0AAD5VRA1</accession>
<evidence type="ECO:0000313" key="10">
    <source>
        <dbReference type="EMBL" id="KAJ3562860.1"/>
    </source>
</evidence>
<dbReference type="GO" id="GO:0005743">
    <property type="term" value="C:mitochondrial inner membrane"/>
    <property type="evidence" value="ECO:0007669"/>
    <property type="project" value="TreeGrafter"/>
</dbReference>
<comment type="subcellular location">
    <subcellularLocation>
        <location evidence="1 6">Membrane</location>
        <topology evidence="1 6">Multi-pass membrane protein</topology>
    </subcellularLocation>
</comment>